<accession>A0A545UXG3</accession>
<proteinExistence type="predicted"/>
<dbReference type="EMBL" id="SPUK01000010">
    <property type="protein sequence ID" value="TQV94151.1"/>
    <property type="molecule type" value="Genomic_DNA"/>
</dbReference>
<evidence type="ECO:0000313" key="2">
    <source>
        <dbReference type="Proteomes" id="UP000315783"/>
    </source>
</evidence>
<name>A0A545UXG3_9HYPO</name>
<keyword evidence="2" id="KW-1185">Reference proteome</keyword>
<reference evidence="1 2" key="1">
    <citation type="journal article" date="2019" name="Appl. Microbiol. Biotechnol.">
        <title>Genome sequence of Isaria javanica and comparative genome analysis insights into family S53 peptidase evolution in fungal entomopathogens.</title>
        <authorList>
            <person name="Lin R."/>
            <person name="Zhang X."/>
            <person name="Xin B."/>
            <person name="Zou M."/>
            <person name="Gao Y."/>
            <person name="Qin F."/>
            <person name="Hu Q."/>
            <person name="Xie B."/>
            <person name="Cheng X."/>
        </authorList>
    </citation>
    <scope>NUCLEOTIDE SEQUENCE [LARGE SCALE GENOMIC DNA]</scope>
    <source>
        <strain evidence="1 2">IJ1G</strain>
    </source>
</reference>
<evidence type="ECO:0000313" key="1">
    <source>
        <dbReference type="EMBL" id="TQV94151.1"/>
    </source>
</evidence>
<organism evidence="1 2">
    <name type="scientific">Cordyceps javanica</name>
    <dbReference type="NCBI Taxonomy" id="43265"/>
    <lineage>
        <taxon>Eukaryota</taxon>
        <taxon>Fungi</taxon>
        <taxon>Dikarya</taxon>
        <taxon>Ascomycota</taxon>
        <taxon>Pezizomycotina</taxon>
        <taxon>Sordariomycetes</taxon>
        <taxon>Hypocreomycetidae</taxon>
        <taxon>Hypocreales</taxon>
        <taxon>Cordycipitaceae</taxon>
        <taxon>Cordyceps</taxon>
    </lineage>
</organism>
<dbReference type="AlphaFoldDB" id="A0A545UXG3"/>
<comment type="caution">
    <text evidence="1">The sequence shown here is derived from an EMBL/GenBank/DDBJ whole genome shotgun (WGS) entry which is preliminary data.</text>
</comment>
<dbReference type="Proteomes" id="UP000315783">
    <property type="component" value="Unassembled WGS sequence"/>
</dbReference>
<protein>
    <submittedName>
        <fullName evidence="1">Uncharacterized protein</fullName>
    </submittedName>
</protein>
<gene>
    <name evidence="1" type="ORF">IF1G_07030</name>
</gene>
<sequence length="93" mass="10589">MRPSSPWSGGKGGNTAIAWFDDGRVRRVCNLFAFWRRLEAGLCASQSTFTKVHTPLLRHSTRRRFGRLSDQWTPLPGFGGLPWSRWLVAHLHA</sequence>